<dbReference type="GO" id="GO:0016787">
    <property type="term" value="F:hydrolase activity"/>
    <property type="evidence" value="ECO:0007669"/>
    <property type="project" value="UniProtKB-KW"/>
</dbReference>
<dbReference type="PANTHER" id="PTHR11629:SF63">
    <property type="entry name" value="V-TYPE PROTON ATPASE SUBUNIT A"/>
    <property type="match status" value="1"/>
</dbReference>
<dbReference type="RefSeq" id="WP_015711819.1">
    <property type="nucleotide sequence ID" value="NC_015577.1"/>
</dbReference>
<proteinExistence type="inferred from homology"/>
<dbReference type="GO" id="GO:0016471">
    <property type="term" value="C:vacuolar proton-transporting V-type ATPase complex"/>
    <property type="evidence" value="ECO:0007669"/>
    <property type="project" value="TreeGrafter"/>
</dbReference>
<protein>
    <submittedName>
        <fullName evidence="11">V-type ATP synthase subunit I 1 (V-type ATPase subunit I1)</fullName>
        <ecNumber evidence="11">3.6.3.14</ecNumber>
    </submittedName>
</protein>
<dbReference type="GO" id="GO:0007035">
    <property type="term" value="P:vacuolar acidification"/>
    <property type="evidence" value="ECO:0007669"/>
    <property type="project" value="TreeGrafter"/>
</dbReference>
<keyword evidence="11" id="KW-0378">Hydrolase</keyword>
<feature type="transmembrane region" description="Helical" evidence="10">
    <location>
        <begin position="445"/>
        <end position="466"/>
    </location>
</feature>
<dbReference type="PANTHER" id="PTHR11629">
    <property type="entry name" value="VACUOLAR PROTON ATPASES"/>
    <property type="match status" value="1"/>
</dbReference>
<feature type="transmembrane region" description="Helical" evidence="10">
    <location>
        <begin position="505"/>
        <end position="525"/>
    </location>
</feature>
<evidence type="ECO:0000256" key="2">
    <source>
        <dbReference type="ARBA" id="ARBA00009904"/>
    </source>
</evidence>
<feature type="transmembrane region" description="Helical" evidence="10">
    <location>
        <begin position="560"/>
        <end position="578"/>
    </location>
</feature>
<keyword evidence="5 10" id="KW-1133">Transmembrane helix</keyword>
<keyword evidence="4 10" id="KW-0812">Transmembrane</keyword>
<keyword evidence="8" id="KW-0175">Coiled coil</keyword>
<reference evidence="11 12" key="2">
    <citation type="journal article" date="2011" name="ISME J.">
        <title>RNA-seq reveals cooperative metabolic interactions between two termite-gut spirochete species in co-culture.</title>
        <authorList>
            <person name="Rosenthal A.Z."/>
            <person name="Matson E.G."/>
            <person name="Eldar A."/>
            <person name="Leadbetter J.R."/>
        </authorList>
    </citation>
    <scope>NUCLEOTIDE SEQUENCE [LARGE SCALE GENOMIC DNA]</scope>
    <source>
        <strain evidence="12">ATCC BAA-888 / DSM 13862 / ZAS-9</strain>
    </source>
</reference>
<keyword evidence="6" id="KW-0406">Ion transport</keyword>
<feature type="coiled-coil region" evidence="8">
    <location>
        <begin position="217"/>
        <end position="244"/>
    </location>
</feature>
<dbReference type="STRING" id="545695.TREAZ_0103"/>
<dbReference type="EMBL" id="CP001841">
    <property type="protein sequence ID" value="AEF81733.1"/>
    <property type="molecule type" value="Genomic_DNA"/>
</dbReference>
<dbReference type="InParanoid" id="F5YFH4"/>
<dbReference type="OrthoDB" id="9803814at2"/>
<evidence type="ECO:0000313" key="11">
    <source>
        <dbReference type="EMBL" id="AEF81733.1"/>
    </source>
</evidence>
<organism evidence="11 12">
    <name type="scientific">Leadbettera azotonutricia (strain ATCC BAA-888 / DSM 13862 / ZAS-9)</name>
    <name type="common">Treponema azotonutricium</name>
    <dbReference type="NCBI Taxonomy" id="545695"/>
    <lineage>
        <taxon>Bacteria</taxon>
        <taxon>Pseudomonadati</taxon>
        <taxon>Spirochaetota</taxon>
        <taxon>Spirochaetia</taxon>
        <taxon>Spirochaetales</taxon>
        <taxon>Breznakiellaceae</taxon>
        <taxon>Leadbettera</taxon>
    </lineage>
</organism>
<dbReference type="eggNOG" id="COG1269">
    <property type="taxonomic scope" value="Bacteria"/>
</dbReference>
<evidence type="ECO:0000256" key="7">
    <source>
        <dbReference type="ARBA" id="ARBA00023136"/>
    </source>
</evidence>
<comment type="subcellular location">
    <subcellularLocation>
        <location evidence="1">Membrane</location>
        <topology evidence="1">Multi-pass membrane protein</topology>
    </subcellularLocation>
</comment>
<evidence type="ECO:0000256" key="9">
    <source>
        <dbReference type="SAM" id="MobiDB-lite"/>
    </source>
</evidence>
<evidence type="ECO:0000256" key="4">
    <source>
        <dbReference type="ARBA" id="ARBA00022692"/>
    </source>
</evidence>
<feature type="compositionally biased region" description="Polar residues" evidence="9">
    <location>
        <begin position="72"/>
        <end position="84"/>
    </location>
</feature>
<gene>
    <name evidence="11" type="ordered locus">TREAZ_0103</name>
</gene>
<feature type="transmembrane region" description="Helical" evidence="10">
    <location>
        <begin position="387"/>
        <end position="409"/>
    </location>
</feature>
<dbReference type="HOGENOM" id="CLU_025558_1_1_12"/>
<dbReference type="EC" id="3.6.3.14" evidence="11"/>
<evidence type="ECO:0000256" key="5">
    <source>
        <dbReference type="ARBA" id="ARBA00022989"/>
    </source>
</evidence>
<sequence length="644" mass="70572">MIVPMKKVSLVVMEKSREESLKKLRELGVVHLERKSVSSDTLSKLLDRKAKIESAFNILRPYEAKKKKSDQAPDQSNDSLSQNRRASDFVSPEDVPFSTEAVNGPENRDLVSIVLEQAEERKAYQDKATALNKEKSRIEAWGNFNPKDFEYLKDKGVSLFLYKLANKDFAALPKETRYIVLGADKASVYALVADSEINGEAPFALPEQSPKEIDGSLAEIRDELAEIERQLSSLSGRKAVIEKEEKTLLKQIEFETARAGMDVLADAPPESTVAWITGFVPQEDLGLLKRGASENGWALMADDPGPDDFVPTKLKNNKLVSLIYPLTDFLEVTPGYNEVDISGWFLLFFTVFFGMIFGDAGYGAIVLIAAIAGILKTAKKGVPPVLKLLLLLGLSNFVWGVLTCTWFALDVAVLPSFLKSISLPLISNVTSGRSAQDSQIVQQNLMIFCFSLALLQLSIGHIVAIFKGRNLKSLGDIGSMAMLVGMYFIVLSLIASNAARQIPMFMWAVYVFFAGFILNFVFANYDGSIGRSILESCKNIISVILGIANVFSDIMSYIRLWAVGLAGAAIASTVNAMAGPMLGHLILFIFGIALLVFGHGLNLVLNVLSVLVHAVRLNTLEFSGHAGLTWSGTAYKPFSEKGKK</sequence>
<evidence type="ECO:0000256" key="6">
    <source>
        <dbReference type="ARBA" id="ARBA00023065"/>
    </source>
</evidence>
<feature type="transmembrane region" description="Helical" evidence="10">
    <location>
        <begin position="478"/>
        <end position="499"/>
    </location>
</feature>
<comment type="similarity">
    <text evidence="2">Belongs to the V-ATPase 116 kDa subunit family.</text>
</comment>
<evidence type="ECO:0000313" key="12">
    <source>
        <dbReference type="Proteomes" id="UP000009222"/>
    </source>
</evidence>
<feature type="transmembrane region" description="Helical" evidence="10">
    <location>
        <begin position="585"/>
        <end position="612"/>
    </location>
</feature>
<dbReference type="AlphaFoldDB" id="F5YFH4"/>
<accession>F5YFH4</accession>
<dbReference type="GO" id="GO:0046961">
    <property type="term" value="F:proton-transporting ATPase activity, rotational mechanism"/>
    <property type="evidence" value="ECO:0007669"/>
    <property type="project" value="InterPro"/>
</dbReference>
<dbReference type="GO" id="GO:0033179">
    <property type="term" value="C:proton-transporting V-type ATPase, V0 domain"/>
    <property type="evidence" value="ECO:0007669"/>
    <property type="project" value="InterPro"/>
</dbReference>
<dbReference type="GO" id="GO:0051117">
    <property type="term" value="F:ATPase binding"/>
    <property type="evidence" value="ECO:0007669"/>
    <property type="project" value="TreeGrafter"/>
</dbReference>
<evidence type="ECO:0000256" key="1">
    <source>
        <dbReference type="ARBA" id="ARBA00004141"/>
    </source>
</evidence>
<feature type="region of interest" description="Disordered" evidence="9">
    <location>
        <begin position="63"/>
        <end position="102"/>
    </location>
</feature>
<name>F5YFH4_LEAAZ</name>
<reference evidence="12" key="1">
    <citation type="submission" date="2009-12" db="EMBL/GenBank/DDBJ databases">
        <title>Complete sequence of Treponema azotonutricium strain ZAS-9.</title>
        <authorList>
            <person name="Tetu S.G."/>
            <person name="Matson E."/>
            <person name="Ren Q."/>
            <person name="Seshadri R."/>
            <person name="Elbourne L."/>
            <person name="Hassan K.A."/>
            <person name="Durkin A."/>
            <person name="Radune D."/>
            <person name="Mohamoud Y."/>
            <person name="Shay R."/>
            <person name="Jin S."/>
            <person name="Zhang X."/>
            <person name="Lucey K."/>
            <person name="Ballor N.R."/>
            <person name="Ottesen E."/>
            <person name="Rosenthal R."/>
            <person name="Allen A."/>
            <person name="Leadbetter J.R."/>
            <person name="Paulsen I.T."/>
        </authorList>
    </citation>
    <scope>NUCLEOTIDE SEQUENCE [LARGE SCALE GENOMIC DNA]</scope>
    <source>
        <strain evidence="12">ATCC BAA-888 / DSM 13862 / ZAS-9</strain>
    </source>
</reference>
<keyword evidence="12" id="KW-1185">Reference proteome</keyword>
<dbReference type="Proteomes" id="UP000009222">
    <property type="component" value="Chromosome"/>
</dbReference>
<evidence type="ECO:0000256" key="3">
    <source>
        <dbReference type="ARBA" id="ARBA00022448"/>
    </source>
</evidence>
<evidence type="ECO:0000256" key="8">
    <source>
        <dbReference type="SAM" id="Coils"/>
    </source>
</evidence>
<evidence type="ECO:0000256" key="10">
    <source>
        <dbReference type="SAM" id="Phobius"/>
    </source>
</evidence>
<feature type="transmembrane region" description="Helical" evidence="10">
    <location>
        <begin position="344"/>
        <end position="375"/>
    </location>
</feature>
<dbReference type="KEGG" id="taz:TREAZ_0103"/>
<keyword evidence="3" id="KW-0813">Transport</keyword>
<keyword evidence="7 10" id="KW-0472">Membrane</keyword>
<dbReference type="InterPro" id="IPR002490">
    <property type="entry name" value="V-ATPase_116kDa_su"/>
</dbReference>